<keyword evidence="7" id="KW-0833">Ubl conjugation pathway</keyword>
<keyword evidence="4" id="KW-0479">Metal-binding</keyword>
<evidence type="ECO:0000256" key="6">
    <source>
        <dbReference type="ARBA" id="ARBA00022771"/>
    </source>
</evidence>
<dbReference type="Pfam" id="PF22191">
    <property type="entry name" value="IBR_1"/>
    <property type="match status" value="1"/>
</dbReference>
<evidence type="ECO:0000256" key="4">
    <source>
        <dbReference type="ARBA" id="ARBA00022723"/>
    </source>
</evidence>
<evidence type="ECO:0000313" key="14">
    <source>
        <dbReference type="Proteomes" id="UP000275408"/>
    </source>
</evidence>
<dbReference type="SMART" id="SM00647">
    <property type="entry name" value="IBR"/>
    <property type="match status" value="2"/>
</dbReference>
<evidence type="ECO:0000256" key="8">
    <source>
        <dbReference type="ARBA" id="ARBA00022833"/>
    </source>
</evidence>
<dbReference type="Pfam" id="PF01485">
    <property type="entry name" value="IBR"/>
    <property type="match status" value="1"/>
</dbReference>
<dbReference type="PANTHER" id="PTHR11685">
    <property type="entry name" value="RBR FAMILY RING FINGER AND IBR DOMAIN-CONTAINING"/>
    <property type="match status" value="1"/>
</dbReference>
<gene>
    <name evidence="13" type="ORF">pdam_00021870</name>
</gene>
<dbReference type="Gene3D" id="1.20.120.1750">
    <property type="match status" value="1"/>
</dbReference>
<evidence type="ECO:0000256" key="2">
    <source>
        <dbReference type="ARBA" id="ARBA00012251"/>
    </source>
</evidence>
<organism evidence="13 14">
    <name type="scientific">Pocillopora damicornis</name>
    <name type="common">Cauliflower coral</name>
    <name type="synonym">Millepora damicornis</name>
    <dbReference type="NCBI Taxonomy" id="46731"/>
    <lineage>
        <taxon>Eukaryota</taxon>
        <taxon>Metazoa</taxon>
        <taxon>Cnidaria</taxon>
        <taxon>Anthozoa</taxon>
        <taxon>Hexacorallia</taxon>
        <taxon>Scleractinia</taxon>
        <taxon>Astrocoeniina</taxon>
        <taxon>Pocilloporidae</taxon>
        <taxon>Pocillopora</taxon>
    </lineage>
</organism>
<dbReference type="GO" id="GO:0008270">
    <property type="term" value="F:zinc ion binding"/>
    <property type="evidence" value="ECO:0007669"/>
    <property type="project" value="UniProtKB-KW"/>
</dbReference>
<dbReference type="InterPro" id="IPR013083">
    <property type="entry name" value="Znf_RING/FYVE/PHD"/>
</dbReference>
<dbReference type="OrthoDB" id="5962942at2759"/>
<name>A0A3M6UYN1_POCDA</name>
<feature type="domain" description="RING-type" evidence="11">
    <location>
        <begin position="659"/>
        <end position="711"/>
    </location>
</feature>
<reference evidence="13 14" key="1">
    <citation type="journal article" date="2018" name="Sci. Rep.">
        <title>Comparative analysis of the Pocillopora damicornis genome highlights role of immune system in coral evolution.</title>
        <authorList>
            <person name="Cunning R."/>
            <person name="Bay R.A."/>
            <person name="Gillette P."/>
            <person name="Baker A.C."/>
            <person name="Traylor-Knowles N."/>
        </authorList>
    </citation>
    <scope>NUCLEOTIDE SEQUENCE [LARGE SCALE GENOMIC DNA]</scope>
    <source>
        <strain evidence="13">RSMAS</strain>
        <tissue evidence="13">Whole animal</tissue>
    </source>
</reference>
<dbReference type="InterPro" id="IPR044066">
    <property type="entry name" value="TRIAD_supradom"/>
</dbReference>
<keyword evidence="3" id="KW-0808">Transferase</keyword>
<evidence type="ECO:0000256" key="7">
    <source>
        <dbReference type="ARBA" id="ARBA00022786"/>
    </source>
</evidence>
<evidence type="ECO:0000256" key="3">
    <source>
        <dbReference type="ARBA" id="ARBA00022679"/>
    </source>
</evidence>
<protein>
    <recommendedName>
        <fullName evidence="2">RBR-type E3 ubiquitin transferase</fullName>
        <ecNumber evidence="2">2.3.2.31</ecNumber>
    </recommendedName>
</protein>
<feature type="domain" description="RING-type" evidence="12">
    <location>
        <begin position="655"/>
        <end position="884"/>
    </location>
</feature>
<evidence type="ECO:0000313" key="13">
    <source>
        <dbReference type="EMBL" id="RMX58793.1"/>
    </source>
</evidence>
<sequence length="1053" mass="120208">MVWKFGKFGANNGRTVRSRSSPSKRSEGLLIHTTAFPEGSQDKTEVTTYSLGKQNRWLLPEVIKTTTSAEFEKDEVVLVERFTNDGKDRPDCLSVYSSKDNKTRKSKGRLARAKDLLVDVEYASTCFEVSYPSPLRPWQKEKHRKGSGVRFETRKKNSRFDWSQEEDFEEVHEEDLSFHCIEEDLSEHCHSNSFVRSITMDFDSLLRTSPKRKSNLIEKIKTSQQIKNTIKSTRLFSPKKQCIYVDSGDDMYNAHQELLTQIREMSAYNNDCRIPNSYDAIMNDWGYDVNMVDWGHEANIDDWGHDANVDDWGHDANVDDWGHDAHMDDRGPVANIDDRGAVANMDDRGAVANMDDRDPVPNMDEWGHDANVYDWGHDANMDDQGWNYDWRAPVRGGMHRGRGRGRRHGGGRGRGNWRHGRRGGFRRFNQVDPNLSLELNNPSSIGNSHGSQHQVPSTVMTPRSDLPGKCLEPSSTDVIHQYIALVLSPEQTNPAHLEEMWGEKYLEAESVPRAFALKVTPLTSQDINGEVFILFQQGHRLTNWFASVTCSEEHTHTSVLTEFISEIRLKSVRKDVCGLALEDIVNTARNCFCSNTNSKADIAEPRLPKLSFDVFADLLGWKSKAFTLPKARQEIKMFLGKEKFLSENPEPLFSTEMECGICFMELSCNDTDVSSTTLTTCDHTFCNSCWRTHLKTQIDLGQINLRCPGHECSTTVDDVTLMLLAPSLYGWHMAKRVDTILEICPKWKWCPADQCKLVVKATIAKDSSKVCSSEHSGSVQPLPVVCLCGNTWCFKCQEDAHWPATCEEAQVFRKKHERYAKMVENSKKETLITSVGVKNCPFCNYPIQKGLGCNHMVCGLCGKEFCWYCLQIWSSHGDVCKGVVALREVVIPVNTKHLRSYEHHAVMCHLARSPVQIQQTYKKLDNLEKRQQFYDSCSYRFDSKKHWPSSTKRHMRDLCDSDMSQDLPQVFGFKFQALLALEGLAMVLSFKRDSPNKRVALEFERLLFIVERLNDLLQDFEKGLKLETLERMKNLVACGKKCLCVLYRNTKSA</sequence>
<dbReference type="Pfam" id="PF00097">
    <property type="entry name" value="zf-C3HC4"/>
    <property type="match status" value="1"/>
</dbReference>
<dbReference type="PROSITE" id="PS50089">
    <property type="entry name" value="ZF_RING_2"/>
    <property type="match status" value="1"/>
</dbReference>
<evidence type="ECO:0000259" key="11">
    <source>
        <dbReference type="PROSITE" id="PS50089"/>
    </source>
</evidence>
<dbReference type="Proteomes" id="UP000275408">
    <property type="component" value="Unassembled WGS sequence"/>
</dbReference>
<keyword evidence="8" id="KW-0862">Zinc</keyword>
<keyword evidence="5" id="KW-0677">Repeat</keyword>
<dbReference type="STRING" id="46731.A0A3M6UYN1"/>
<dbReference type="CDD" id="cd20336">
    <property type="entry name" value="Rcat_RBR"/>
    <property type="match status" value="1"/>
</dbReference>
<accession>A0A3M6UYN1</accession>
<keyword evidence="6 9" id="KW-0863">Zinc-finger</keyword>
<keyword evidence="14" id="KW-1185">Reference proteome</keyword>
<dbReference type="PROSITE" id="PS51873">
    <property type="entry name" value="TRIAD"/>
    <property type="match status" value="1"/>
</dbReference>
<dbReference type="GO" id="GO:0061630">
    <property type="term" value="F:ubiquitin protein ligase activity"/>
    <property type="evidence" value="ECO:0007669"/>
    <property type="project" value="UniProtKB-EC"/>
</dbReference>
<evidence type="ECO:0000256" key="10">
    <source>
        <dbReference type="SAM" id="MobiDB-lite"/>
    </source>
</evidence>
<dbReference type="InterPro" id="IPR002867">
    <property type="entry name" value="IBR_dom"/>
</dbReference>
<proteinExistence type="predicted"/>
<comment type="caution">
    <text evidence="13">The sequence shown here is derived from an EMBL/GenBank/DDBJ whole genome shotgun (WGS) entry which is preliminary data.</text>
</comment>
<evidence type="ECO:0000256" key="9">
    <source>
        <dbReference type="PROSITE-ProRule" id="PRU00175"/>
    </source>
</evidence>
<dbReference type="SUPFAM" id="SSF57850">
    <property type="entry name" value="RING/U-box"/>
    <property type="match status" value="2"/>
</dbReference>
<feature type="region of interest" description="Disordered" evidence="10">
    <location>
        <begin position="399"/>
        <end position="425"/>
    </location>
</feature>
<dbReference type="GO" id="GO:0016567">
    <property type="term" value="P:protein ubiquitination"/>
    <property type="evidence" value="ECO:0007669"/>
    <property type="project" value="InterPro"/>
</dbReference>
<dbReference type="InterPro" id="IPR031127">
    <property type="entry name" value="E3_UB_ligase_RBR"/>
</dbReference>
<evidence type="ECO:0000256" key="1">
    <source>
        <dbReference type="ARBA" id="ARBA00001798"/>
    </source>
</evidence>
<evidence type="ECO:0000259" key="12">
    <source>
        <dbReference type="PROSITE" id="PS51873"/>
    </source>
</evidence>
<dbReference type="EC" id="2.3.2.31" evidence="2"/>
<evidence type="ECO:0000256" key="5">
    <source>
        <dbReference type="ARBA" id="ARBA00022737"/>
    </source>
</evidence>
<dbReference type="InterPro" id="IPR018957">
    <property type="entry name" value="Znf_C3HC4_RING-type"/>
</dbReference>
<dbReference type="InterPro" id="IPR001841">
    <property type="entry name" value="Znf_RING"/>
</dbReference>
<dbReference type="Gene3D" id="3.30.40.10">
    <property type="entry name" value="Zinc/RING finger domain, C3HC4 (zinc finger)"/>
    <property type="match status" value="1"/>
</dbReference>
<dbReference type="EMBL" id="RCHS01000449">
    <property type="protein sequence ID" value="RMX58793.1"/>
    <property type="molecule type" value="Genomic_DNA"/>
</dbReference>
<dbReference type="AlphaFoldDB" id="A0A3M6UYN1"/>
<comment type="catalytic activity">
    <reaction evidence="1">
        <text>[E2 ubiquitin-conjugating enzyme]-S-ubiquitinyl-L-cysteine + [acceptor protein]-L-lysine = [E2 ubiquitin-conjugating enzyme]-L-cysteine + [acceptor protein]-N(6)-ubiquitinyl-L-lysine.</text>
        <dbReference type="EC" id="2.3.2.31"/>
    </reaction>
</comment>